<evidence type="ECO:0000256" key="3">
    <source>
        <dbReference type="SAM" id="SignalP"/>
    </source>
</evidence>
<evidence type="ECO:0000313" key="5">
    <source>
        <dbReference type="Proteomes" id="UP001180020"/>
    </source>
</evidence>
<dbReference type="Gene3D" id="3.40.50.1110">
    <property type="entry name" value="SGNH hydrolase"/>
    <property type="match status" value="2"/>
</dbReference>
<dbReference type="Pfam" id="PF00657">
    <property type="entry name" value="Lipase_GDSL"/>
    <property type="match status" value="1"/>
</dbReference>
<comment type="similarity">
    <text evidence="1">Belongs to the 'GDSL' lipolytic enzyme family.</text>
</comment>
<feature type="signal peptide" evidence="3">
    <location>
        <begin position="1"/>
        <end position="21"/>
    </location>
</feature>
<dbReference type="InterPro" id="IPR036514">
    <property type="entry name" value="SGNH_hydro_sf"/>
</dbReference>
<accession>A0AAV9BYD0</accession>
<dbReference type="AlphaFoldDB" id="A0AAV9BYD0"/>
<dbReference type="PANTHER" id="PTHR22835:SF476">
    <property type="entry name" value="OS06G0160200 PROTEIN"/>
    <property type="match status" value="1"/>
</dbReference>
<feature type="chain" id="PRO_5044001269" evidence="3">
    <location>
        <begin position="22"/>
        <end position="275"/>
    </location>
</feature>
<evidence type="ECO:0000256" key="1">
    <source>
        <dbReference type="ARBA" id="ARBA00008668"/>
    </source>
</evidence>
<keyword evidence="3" id="KW-0732">Signal</keyword>
<dbReference type="Proteomes" id="UP001180020">
    <property type="component" value="Unassembled WGS sequence"/>
</dbReference>
<keyword evidence="5" id="KW-1185">Reference proteome</keyword>
<dbReference type="GO" id="GO:0016788">
    <property type="term" value="F:hydrolase activity, acting on ester bonds"/>
    <property type="evidence" value="ECO:0007669"/>
    <property type="project" value="InterPro"/>
</dbReference>
<comment type="caution">
    <text evidence="4">The sequence shown here is derived from an EMBL/GenBank/DDBJ whole genome shotgun (WGS) entry which is preliminary data.</text>
</comment>
<keyword evidence="2" id="KW-0325">Glycoprotein</keyword>
<sequence length="275" mass="30059">MGLQMLIFLRRSLLMWAVGSAALSTTTGEAKCAFTAIFNFGDSNSDTGGFWAAFPSTPNPNGMTYFKRPAGRASDGRLVIDFLGLSPFALPIQLNQMKEFKSRVLQLQPKAPIGCYPSFLTELPHSDSELDEHGCMTTYNNAVKFYNNDLLKGMLRQTREALRDATIVYVDTHSVKLELFSHPKEHGLAYGTKACCGYGGGAYNFNPKVYCGNTKEIDGQTVTATACADPHNYVSWDGVHTTEAANKLIALAVIDGSYFDPPFPLSQLCDLQPIG</sequence>
<dbReference type="EMBL" id="JAUJYO010000022">
    <property type="protein sequence ID" value="KAK1281531.1"/>
    <property type="molecule type" value="Genomic_DNA"/>
</dbReference>
<protein>
    <submittedName>
        <fullName evidence="4">GDSL esterase/lipase</fullName>
    </submittedName>
</protein>
<reference evidence="4" key="1">
    <citation type="journal article" date="2023" name="Nat. Commun.">
        <title>Diploid and tetraploid genomes of Acorus and the evolution of monocots.</title>
        <authorList>
            <person name="Ma L."/>
            <person name="Liu K.W."/>
            <person name="Li Z."/>
            <person name="Hsiao Y.Y."/>
            <person name="Qi Y."/>
            <person name="Fu T."/>
            <person name="Tang G.D."/>
            <person name="Zhang D."/>
            <person name="Sun W.H."/>
            <person name="Liu D.K."/>
            <person name="Li Y."/>
            <person name="Chen G.Z."/>
            <person name="Liu X.D."/>
            <person name="Liao X.Y."/>
            <person name="Jiang Y.T."/>
            <person name="Yu X."/>
            <person name="Hao Y."/>
            <person name="Huang J."/>
            <person name="Zhao X.W."/>
            <person name="Ke S."/>
            <person name="Chen Y.Y."/>
            <person name="Wu W.L."/>
            <person name="Hsu J.L."/>
            <person name="Lin Y.F."/>
            <person name="Huang M.D."/>
            <person name="Li C.Y."/>
            <person name="Huang L."/>
            <person name="Wang Z.W."/>
            <person name="Zhao X."/>
            <person name="Zhong W.Y."/>
            <person name="Peng D.H."/>
            <person name="Ahmad S."/>
            <person name="Lan S."/>
            <person name="Zhang J.S."/>
            <person name="Tsai W.C."/>
            <person name="Van de Peer Y."/>
            <person name="Liu Z.J."/>
        </authorList>
    </citation>
    <scope>NUCLEOTIDE SEQUENCE</scope>
    <source>
        <strain evidence="4">CP</strain>
    </source>
</reference>
<dbReference type="InterPro" id="IPR001087">
    <property type="entry name" value="GDSL"/>
</dbReference>
<proteinExistence type="inferred from homology"/>
<evidence type="ECO:0000256" key="2">
    <source>
        <dbReference type="ARBA" id="ARBA00023180"/>
    </source>
</evidence>
<gene>
    <name evidence="4" type="ORF">QJS10_CPB22g00072</name>
</gene>
<organism evidence="4 5">
    <name type="scientific">Acorus calamus</name>
    <name type="common">Sweet flag</name>
    <dbReference type="NCBI Taxonomy" id="4465"/>
    <lineage>
        <taxon>Eukaryota</taxon>
        <taxon>Viridiplantae</taxon>
        <taxon>Streptophyta</taxon>
        <taxon>Embryophyta</taxon>
        <taxon>Tracheophyta</taxon>
        <taxon>Spermatophyta</taxon>
        <taxon>Magnoliopsida</taxon>
        <taxon>Liliopsida</taxon>
        <taxon>Acoraceae</taxon>
        <taxon>Acorus</taxon>
    </lineage>
</organism>
<evidence type="ECO:0000313" key="4">
    <source>
        <dbReference type="EMBL" id="KAK1281531.1"/>
    </source>
</evidence>
<name>A0AAV9BYD0_ACOCL</name>
<reference evidence="4" key="2">
    <citation type="submission" date="2023-06" db="EMBL/GenBank/DDBJ databases">
        <authorList>
            <person name="Ma L."/>
            <person name="Liu K.-W."/>
            <person name="Li Z."/>
            <person name="Hsiao Y.-Y."/>
            <person name="Qi Y."/>
            <person name="Fu T."/>
            <person name="Tang G."/>
            <person name="Zhang D."/>
            <person name="Sun W.-H."/>
            <person name="Liu D.-K."/>
            <person name="Li Y."/>
            <person name="Chen G.-Z."/>
            <person name="Liu X.-D."/>
            <person name="Liao X.-Y."/>
            <person name="Jiang Y.-T."/>
            <person name="Yu X."/>
            <person name="Hao Y."/>
            <person name="Huang J."/>
            <person name="Zhao X.-W."/>
            <person name="Ke S."/>
            <person name="Chen Y.-Y."/>
            <person name="Wu W.-L."/>
            <person name="Hsu J.-L."/>
            <person name="Lin Y.-F."/>
            <person name="Huang M.-D."/>
            <person name="Li C.-Y."/>
            <person name="Huang L."/>
            <person name="Wang Z.-W."/>
            <person name="Zhao X."/>
            <person name="Zhong W.-Y."/>
            <person name="Peng D.-H."/>
            <person name="Ahmad S."/>
            <person name="Lan S."/>
            <person name="Zhang J.-S."/>
            <person name="Tsai W.-C."/>
            <person name="Van De Peer Y."/>
            <person name="Liu Z.-J."/>
        </authorList>
    </citation>
    <scope>NUCLEOTIDE SEQUENCE</scope>
    <source>
        <strain evidence="4">CP</strain>
        <tissue evidence="4">Leaves</tissue>
    </source>
</reference>
<dbReference type="PANTHER" id="PTHR22835">
    <property type="entry name" value="ZINC FINGER FYVE DOMAIN CONTAINING PROTEIN"/>
    <property type="match status" value="1"/>
</dbReference>